<dbReference type="InterPro" id="IPR003591">
    <property type="entry name" value="Leu-rich_rpt_typical-subtyp"/>
</dbReference>
<dbReference type="InterPro" id="IPR050836">
    <property type="entry name" value="SDS22/Internalin_LRR"/>
</dbReference>
<dbReference type="PANTHER" id="PTHR46652:SF3">
    <property type="entry name" value="LEUCINE-RICH REPEAT-CONTAINING PROTEIN 9"/>
    <property type="match status" value="1"/>
</dbReference>
<dbReference type="RefSeq" id="XP_064853934.1">
    <property type="nucleotide sequence ID" value="XM_064997862.1"/>
</dbReference>
<name>A0AAV5QQ71_9ASCO</name>
<organism evidence="4 5">
    <name type="scientific">Saccharomycopsis crataegensis</name>
    <dbReference type="NCBI Taxonomy" id="43959"/>
    <lineage>
        <taxon>Eukaryota</taxon>
        <taxon>Fungi</taxon>
        <taxon>Dikarya</taxon>
        <taxon>Ascomycota</taxon>
        <taxon>Saccharomycotina</taxon>
        <taxon>Saccharomycetes</taxon>
        <taxon>Saccharomycopsidaceae</taxon>
        <taxon>Saccharomycopsis</taxon>
    </lineage>
</organism>
<dbReference type="InterPro" id="IPR025875">
    <property type="entry name" value="Leu-rich_rpt_4"/>
</dbReference>
<keyword evidence="5" id="KW-1185">Reference proteome</keyword>
<evidence type="ECO:0000313" key="5">
    <source>
        <dbReference type="Proteomes" id="UP001360560"/>
    </source>
</evidence>
<feature type="compositionally biased region" description="Basic and acidic residues" evidence="3">
    <location>
        <begin position="53"/>
        <end position="62"/>
    </location>
</feature>
<dbReference type="InterPro" id="IPR032675">
    <property type="entry name" value="LRR_dom_sf"/>
</dbReference>
<dbReference type="SMART" id="SM00369">
    <property type="entry name" value="LRR_TYP"/>
    <property type="match status" value="3"/>
</dbReference>
<evidence type="ECO:0000256" key="1">
    <source>
        <dbReference type="ARBA" id="ARBA00022614"/>
    </source>
</evidence>
<evidence type="ECO:0000256" key="3">
    <source>
        <dbReference type="SAM" id="MobiDB-lite"/>
    </source>
</evidence>
<accession>A0AAV5QQ71</accession>
<feature type="compositionally biased region" description="Acidic residues" evidence="3">
    <location>
        <begin position="29"/>
        <end position="51"/>
    </location>
</feature>
<protein>
    <submittedName>
        <fullName evidence="4">Type 1 protein phosphatase-activating protein</fullName>
    </submittedName>
</protein>
<dbReference type="InterPro" id="IPR001611">
    <property type="entry name" value="Leu-rich_rpt"/>
</dbReference>
<evidence type="ECO:0000256" key="2">
    <source>
        <dbReference type="ARBA" id="ARBA00022737"/>
    </source>
</evidence>
<gene>
    <name evidence="4" type="ORF">DASC09_042630</name>
</gene>
<feature type="region of interest" description="Disordered" evidence="3">
    <location>
        <begin position="1"/>
        <end position="73"/>
    </location>
</feature>
<dbReference type="PROSITE" id="PS51450">
    <property type="entry name" value="LRR"/>
    <property type="match status" value="8"/>
</dbReference>
<dbReference type="AlphaFoldDB" id="A0AAV5QQ71"/>
<proteinExistence type="predicted"/>
<keyword evidence="1" id="KW-0433">Leucine-rich repeat</keyword>
<dbReference type="EMBL" id="BTFZ01000011">
    <property type="protein sequence ID" value="GMM36938.1"/>
    <property type="molecule type" value="Genomic_DNA"/>
</dbReference>
<sequence>MPAVESQPKMDENVSAVSPEPNHEQPAQVEEEEVLSGTDDEAADDEEDQQEQDVGKELDKKHYTGNIIDDDHPDVYEADADLTKNIPIDTDYIELIHLKIRSLKDLQLGRFKNAESICLRQNLLESVSDVKHYNAEKLVELDLYDNRIDHISSHINELVNLTTLDLSFNKIKNIKNLDNLVKLENLYLIQNKISDIKNLSTLQNLKNLELGGNRIQTISAELLTLPSIEKLWLGKNRITKLENLDKLKNLKILSIQSNRISKIEGLEHCENLEEFYISHNNLTKLEGLDKNVKLTTIDITGNKIQKLENLDHLEELTDLWASSNLIEDFENIGQALKNCKQIDTVYFENNPVHLKNLTSYRRKIKLYLNPSLTKIDATYIQ</sequence>
<dbReference type="PANTHER" id="PTHR46652">
    <property type="entry name" value="LEUCINE-RICH REPEAT AND IQ DOMAIN-CONTAINING PROTEIN 1-RELATED"/>
    <property type="match status" value="1"/>
</dbReference>
<dbReference type="SMART" id="SM00365">
    <property type="entry name" value="LRR_SD22"/>
    <property type="match status" value="10"/>
</dbReference>
<comment type="caution">
    <text evidence="4">The sequence shown here is derived from an EMBL/GenBank/DDBJ whole genome shotgun (WGS) entry which is preliminary data.</text>
</comment>
<dbReference type="Proteomes" id="UP001360560">
    <property type="component" value="Unassembled WGS sequence"/>
</dbReference>
<keyword evidence="2" id="KW-0677">Repeat</keyword>
<dbReference type="GeneID" id="90074913"/>
<evidence type="ECO:0000313" key="4">
    <source>
        <dbReference type="EMBL" id="GMM36938.1"/>
    </source>
</evidence>
<reference evidence="4 5" key="1">
    <citation type="journal article" date="2023" name="Elife">
        <title>Identification of key yeast species and microbe-microbe interactions impacting larval growth of Drosophila in the wild.</title>
        <authorList>
            <person name="Mure A."/>
            <person name="Sugiura Y."/>
            <person name="Maeda R."/>
            <person name="Honda K."/>
            <person name="Sakurai N."/>
            <person name="Takahashi Y."/>
            <person name="Watada M."/>
            <person name="Katoh T."/>
            <person name="Gotoh A."/>
            <person name="Gotoh Y."/>
            <person name="Taniguchi I."/>
            <person name="Nakamura K."/>
            <person name="Hayashi T."/>
            <person name="Katayama T."/>
            <person name="Uemura T."/>
            <person name="Hattori Y."/>
        </authorList>
    </citation>
    <scope>NUCLEOTIDE SEQUENCE [LARGE SCALE GENOMIC DNA]</scope>
    <source>
        <strain evidence="4 5">SC-9</strain>
    </source>
</reference>
<dbReference type="SUPFAM" id="SSF52058">
    <property type="entry name" value="L domain-like"/>
    <property type="match status" value="1"/>
</dbReference>
<dbReference type="Gene3D" id="3.80.10.10">
    <property type="entry name" value="Ribonuclease Inhibitor"/>
    <property type="match status" value="2"/>
</dbReference>
<dbReference type="Pfam" id="PF12799">
    <property type="entry name" value="LRR_4"/>
    <property type="match status" value="3"/>
</dbReference>